<dbReference type="EMBL" id="JAFJYC010000004">
    <property type="protein sequence ID" value="MBT9433476.1"/>
    <property type="molecule type" value="Genomic_DNA"/>
</dbReference>
<keyword evidence="4 6" id="KW-1133">Transmembrane helix</keyword>
<feature type="transmembrane region" description="Helical" evidence="6">
    <location>
        <begin position="213"/>
        <end position="233"/>
    </location>
</feature>
<dbReference type="RefSeq" id="WP_215671408.1">
    <property type="nucleotide sequence ID" value="NZ_JAFJYC010000004.1"/>
</dbReference>
<feature type="transmembrane region" description="Helical" evidence="6">
    <location>
        <begin position="122"/>
        <end position="140"/>
    </location>
</feature>
<accession>A0ABS5YEW0</accession>
<name>A0ABS5YEW0_9GAMM</name>
<evidence type="ECO:0000256" key="5">
    <source>
        <dbReference type="ARBA" id="ARBA00023136"/>
    </source>
</evidence>
<dbReference type="Proteomes" id="UP000811282">
    <property type="component" value="Unassembled WGS sequence"/>
</dbReference>
<dbReference type="PANTHER" id="PTHR32322:SF14">
    <property type="entry name" value="PROTEIN PAGO"/>
    <property type="match status" value="1"/>
</dbReference>
<feature type="domain" description="EamA" evidence="7">
    <location>
        <begin position="7"/>
        <end position="138"/>
    </location>
</feature>
<protein>
    <submittedName>
        <fullName evidence="8">DMT family transporter</fullName>
    </submittedName>
</protein>
<feature type="transmembrane region" description="Helical" evidence="6">
    <location>
        <begin position="34"/>
        <end position="55"/>
    </location>
</feature>
<proteinExistence type="predicted"/>
<evidence type="ECO:0000256" key="1">
    <source>
        <dbReference type="ARBA" id="ARBA00004651"/>
    </source>
</evidence>
<dbReference type="InterPro" id="IPR000620">
    <property type="entry name" value="EamA_dom"/>
</dbReference>
<feature type="transmembrane region" description="Helical" evidence="6">
    <location>
        <begin position="240"/>
        <end position="258"/>
    </location>
</feature>
<comment type="caution">
    <text evidence="8">The sequence shown here is derived from an EMBL/GenBank/DDBJ whole genome shotgun (WGS) entry which is preliminary data.</text>
</comment>
<keyword evidence="5 6" id="KW-0472">Membrane</keyword>
<dbReference type="InterPro" id="IPR037185">
    <property type="entry name" value="EmrE-like"/>
</dbReference>
<dbReference type="SUPFAM" id="SSF103481">
    <property type="entry name" value="Multidrug resistance efflux transporter EmrE"/>
    <property type="match status" value="2"/>
</dbReference>
<evidence type="ECO:0000256" key="6">
    <source>
        <dbReference type="SAM" id="Phobius"/>
    </source>
</evidence>
<dbReference type="Pfam" id="PF00892">
    <property type="entry name" value="EamA"/>
    <property type="match status" value="2"/>
</dbReference>
<evidence type="ECO:0000313" key="8">
    <source>
        <dbReference type="EMBL" id="MBT9433476.1"/>
    </source>
</evidence>
<organism evidence="8 9">
    <name type="scientific">Candidatus Sodalis endolongispinus</name>
    <dbReference type="NCBI Taxonomy" id="2812662"/>
    <lineage>
        <taxon>Bacteria</taxon>
        <taxon>Pseudomonadati</taxon>
        <taxon>Pseudomonadota</taxon>
        <taxon>Gammaproteobacteria</taxon>
        <taxon>Enterobacterales</taxon>
        <taxon>Bruguierivoracaceae</taxon>
        <taxon>Sodalis</taxon>
    </lineage>
</organism>
<feature type="transmembrane region" description="Helical" evidence="6">
    <location>
        <begin position="152"/>
        <end position="170"/>
    </location>
</feature>
<keyword evidence="2" id="KW-1003">Cell membrane</keyword>
<feature type="transmembrane region" description="Helical" evidence="6">
    <location>
        <begin position="67"/>
        <end position="87"/>
    </location>
</feature>
<evidence type="ECO:0000256" key="3">
    <source>
        <dbReference type="ARBA" id="ARBA00022692"/>
    </source>
</evidence>
<dbReference type="InterPro" id="IPR050638">
    <property type="entry name" value="AA-Vitamin_Transporters"/>
</dbReference>
<evidence type="ECO:0000256" key="2">
    <source>
        <dbReference type="ARBA" id="ARBA00022475"/>
    </source>
</evidence>
<feature type="domain" description="EamA" evidence="7">
    <location>
        <begin position="151"/>
        <end position="286"/>
    </location>
</feature>
<gene>
    <name evidence="8" type="ORF">JZM24_17755</name>
</gene>
<reference evidence="8 9" key="1">
    <citation type="journal article" date="2021" name="Genome Biol. Evol.">
        <title>The evolution of interdependence in a four-way mealybug symbiosis.</title>
        <authorList>
            <person name="Garber A.I."/>
            <person name="Kupper M."/>
            <person name="Laetsch D.R."/>
            <person name="Weldon S.R."/>
            <person name="Ladinsky M.S."/>
            <person name="Bjorkman P.J."/>
            <person name="McCutcheon J.P."/>
        </authorList>
    </citation>
    <scope>NUCLEOTIDE SEQUENCE [LARGE SCALE GENOMIC DNA]</scope>
    <source>
        <strain evidence="8">SOD</strain>
    </source>
</reference>
<evidence type="ECO:0000256" key="4">
    <source>
        <dbReference type="ARBA" id="ARBA00022989"/>
    </source>
</evidence>
<evidence type="ECO:0000313" key="9">
    <source>
        <dbReference type="Proteomes" id="UP000811282"/>
    </source>
</evidence>
<sequence length="296" mass="32149">MRRITISLLFILVCLTWGTTWLAMKIAVETIPPLFATGMRFIAASPLLIIMAWVTRAPLLFSRGQRLFQCAVAVFYFAIPFSLMIYGEQTVSSGLASVIFANMPVAVLIASKLLLKEKTCKLQILGLLLAIASLAAVLLSEAKETSRCHWQGALALIVALIMHALMYTLCKKRGCRVAVLTFNALPCCAAGLALIAAGWLLEQPRWQDFSAGSIGATLYLGVVAGVFGILCYFSLQKKASAFQASTVFLIFPVIALLLENALYGYTLSPVSRLLLPPLSAGILLTLLSRRHAPEPR</sequence>
<feature type="transmembrane region" description="Helical" evidence="6">
    <location>
        <begin position="93"/>
        <end position="115"/>
    </location>
</feature>
<evidence type="ECO:0000259" key="7">
    <source>
        <dbReference type="Pfam" id="PF00892"/>
    </source>
</evidence>
<comment type="subcellular location">
    <subcellularLocation>
        <location evidence="1">Cell membrane</location>
        <topology evidence="1">Multi-pass membrane protein</topology>
    </subcellularLocation>
</comment>
<keyword evidence="3 6" id="KW-0812">Transmembrane</keyword>
<dbReference type="PANTHER" id="PTHR32322">
    <property type="entry name" value="INNER MEMBRANE TRANSPORTER"/>
    <property type="match status" value="1"/>
</dbReference>
<feature type="transmembrane region" description="Helical" evidence="6">
    <location>
        <begin position="177"/>
        <end position="201"/>
    </location>
</feature>
<keyword evidence="9" id="KW-1185">Reference proteome</keyword>